<evidence type="ECO:0000313" key="8">
    <source>
        <dbReference type="WBParaSite" id="maker-uti_cns_0046805-snap-gene-0.3-mRNA-1"/>
    </source>
</evidence>
<proteinExistence type="predicted"/>
<evidence type="ECO:0000259" key="5">
    <source>
        <dbReference type="PROSITE" id="PS50003"/>
    </source>
</evidence>
<name>A0A1I8JBJ8_9PLAT</name>
<feature type="region of interest" description="Disordered" evidence="4">
    <location>
        <begin position="163"/>
        <end position="183"/>
    </location>
</feature>
<protein>
    <submittedName>
        <fullName evidence="8">SEC7 domain-containing protein</fullName>
    </submittedName>
</protein>
<keyword evidence="3" id="KW-0472">Membrane</keyword>
<dbReference type="InterPro" id="IPR023394">
    <property type="entry name" value="Sec7_C_sf"/>
</dbReference>
<reference evidence="8" key="1">
    <citation type="submission" date="2016-11" db="UniProtKB">
        <authorList>
            <consortium name="WormBaseParasite"/>
        </authorList>
    </citation>
    <scope>IDENTIFICATION</scope>
</reference>
<dbReference type="SMART" id="SM00222">
    <property type="entry name" value="Sec7"/>
    <property type="match status" value="1"/>
</dbReference>
<organism evidence="7 8">
    <name type="scientific">Macrostomum lignano</name>
    <dbReference type="NCBI Taxonomy" id="282301"/>
    <lineage>
        <taxon>Eukaryota</taxon>
        <taxon>Metazoa</taxon>
        <taxon>Spiralia</taxon>
        <taxon>Lophotrochozoa</taxon>
        <taxon>Platyhelminthes</taxon>
        <taxon>Rhabditophora</taxon>
        <taxon>Macrostomorpha</taxon>
        <taxon>Macrostomida</taxon>
        <taxon>Macrostomidae</taxon>
        <taxon>Macrostomum</taxon>
    </lineage>
</organism>
<dbReference type="Gene3D" id="1.10.1000.11">
    <property type="entry name" value="Arf Nucleotide-binding Site Opener,domain 2"/>
    <property type="match status" value="1"/>
</dbReference>
<dbReference type="PROSITE" id="PS50003">
    <property type="entry name" value="PH_DOMAIN"/>
    <property type="match status" value="1"/>
</dbReference>
<dbReference type="GO" id="GO:0005886">
    <property type="term" value="C:plasma membrane"/>
    <property type="evidence" value="ECO:0007669"/>
    <property type="project" value="UniProtKB-SubCell"/>
</dbReference>
<dbReference type="InterPro" id="IPR041681">
    <property type="entry name" value="PH_9"/>
</dbReference>
<accession>A0A1I8JBJ8</accession>
<dbReference type="GO" id="GO:0005543">
    <property type="term" value="F:phospholipid binding"/>
    <property type="evidence" value="ECO:0007669"/>
    <property type="project" value="InterPro"/>
</dbReference>
<dbReference type="Proteomes" id="UP000095280">
    <property type="component" value="Unplaced"/>
</dbReference>
<dbReference type="SUPFAM" id="SSF50729">
    <property type="entry name" value="PH domain-like"/>
    <property type="match status" value="1"/>
</dbReference>
<dbReference type="GO" id="GO:0032012">
    <property type="term" value="P:regulation of ARF protein signal transduction"/>
    <property type="evidence" value="ECO:0007669"/>
    <property type="project" value="InterPro"/>
</dbReference>
<feature type="region of interest" description="Disordered" evidence="4">
    <location>
        <begin position="639"/>
        <end position="702"/>
    </location>
</feature>
<dbReference type="Gene3D" id="2.30.29.30">
    <property type="entry name" value="Pleckstrin-homology domain (PH domain)/Phosphotyrosine-binding domain (PTB)"/>
    <property type="match status" value="1"/>
</dbReference>
<dbReference type="InterPro" id="IPR001605">
    <property type="entry name" value="PH_dom-spectrin-type"/>
</dbReference>
<dbReference type="GO" id="GO:0005085">
    <property type="term" value="F:guanyl-nucleotide exchange factor activity"/>
    <property type="evidence" value="ECO:0007669"/>
    <property type="project" value="InterPro"/>
</dbReference>
<dbReference type="InterPro" id="IPR001849">
    <property type="entry name" value="PH_domain"/>
</dbReference>
<dbReference type="WBParaSite" id="maker-uti_cns_0046805-snap-gene-0.3-mRNA-1">
    <property type="protein sequence ID" value="maker-uti_cns_0046805-snap-gene-0.3-mRNA-1"/>
    <property type="gene ID" value="maker-uti_cns_0046805-snap-gene-0.3"/>
</dbReference>
<feature type="compositionally biased region" description="Acidic residues" evidence="4">
    <location>
        <begin position="279"/>
        <end position="289"/>
    </location>
</feature>
<feature type="compositionally biased region" description="Basic and acidic residues" evidence="4">
    <location>
        <begin position="299"/>
        <end position="311"/>
    </location>
</feature>
<dbReference type="AlphaFoldDB" id="A0A1I8JBJ8"/>
<dbReference type="PRINTS" id="PR00683">
    <property type="entry name" value="SPECTRINPH"/>
</dbReference>
<evidence type="ECO:0000313" key="7">
    <source>
        <dbReference type="Proteomes" id="UP000095280"/>
    </source>
</evidence>
<feature type="region of interest" description="Disordered" evidence="4">
    <location>
        <begin position="265"/>
        <end position="348"/>
    </location>
</feature>
<comment type="subcellular location">
    <subcellularLocation>
        <location evidence="1">Cell membrane</location>
    </subcellularLocation>
</comment>
<feature type="compositionally biased region" description="Polar residues" evidence="4">
    <location>
        <begin position="163"/>
        <end position="173"/>
    </location>
</feature>
<dbReference type="InterPro" id="IPR011993">
    <property type="entry name" value="PH-like_dom_sf"/>
</dbReference>
<dbReference type="PANTHER" id="PTHR10663:SF376">
    <property type="entry name" value="PH AND SEC7 DOMAIN-CONTAINING PROTEIN"/>
    <property type="match status" value="1"/>
</dbReference>
<evidence type="ECO:0000256" key="3">
    <source>
        <dbReference type="ARBA" id="ARBA00023136"/>
    </source>
</evidence>
<evidence type="ECO:0000256" key="2">
    <source>
        <dbReference type="ARBA" id="ARBA00022475"/>
    </source>
</evidence>
<dbReference type="InterPro" id="IPR035999">
    <property type="entry name" value="Sec7_dom_sf"/>
</dbReference>
<feature type="region of interest" description="Disordered" evidence="4">
    <location>
        <begin position="23"/>
        <end position="61"/>
    </location>
</feature>
<feature type="compositionally biased region" description="Low complexity" evidence="4">
    <location>
        <begin position="655"/>
        <end position="678"/>
    </location>
</feature>
<feature type="compositionally biased region" description="Polar residues" evidence="4">
    <location>
        <begin position="642"/>
        <end position="654"/>
    </location>
</feature>
<dbReference type="Pfam" id="PF01369">
    <property type="entry name" value="Sec7"/>
    <property type="match status" value="1"/>
</dbReference>
<dbReference type="CDD" id="cd00171">
    <property type="entry name" value="Sec7"/>
    <property type="match status" value="1"/>
</dbReference>
<dbReference type="PROSITE" id="PS50190">
    <property type="entry name" value="SEC7"/>
    <property type="match status" value="1"/>
</dbReference>
<keyword evidence="7" id="KW-1185">Reference proteome</keyword>
<feature type="compositionally biased region" description="Basic residues" evidence="4">
    <location>
        <begin position="42"/>
        <end position="53"/>
    </location>
</feature>
<dbReference type="SUPFAM" id="SSF48425">
    <property type="entry name" value="Sec7 domain"/>
    <property type="match status" value="1"/>
</dbReference>
<feature type="domain" description="PH" evidence="5">
    <location>
        <begin position="547"/>
        <end position="582"/>
    </location>
</feature>
<evidence type="ECO:0000259" key="6">
    <source>
        <dbReference type="PROSITE" id="PS50190"/>
    </source>
</evidence>
<evidence type="ECO:0000256" key="4">
    <source>
        <dbReference type="SAM" id="MobiDB-lite"/>
    </source>
</evidence>
<evidence type="ECO:0000256" key="1">
    <source>
        <dbReference type="ARBA" id="ARBA00004236"/>
    </source>
</evidence>
<feature type="domain" description="SEC7" evidence="6">
    <location>
        <begin position="324"/>
        <end position="500"/>
    </location>
</feature>
<feature type="compositionally biased region" description="Gly residues" evidence="4">
    <location>
        <begin position="689"/>
        <end position="702"/>
    </location>
</feature>
<keyword evidence="2" id="KW-1003">Cell membrane</keyword>
<dbReference type="PANTHER" id="PTHR10663">
    <property type="entry name" value="GUANYL-NUCLEOTIDE EXCHANGE FACTOR"/>
    <property type="match status" value="1"/>
</dbReference>
<dbReference type="InterPro" id="IPR000904">
    <property type="entry name" value="Sec7_dom"/>
</dbReference>
<sequence length="702" mass="75906">MGIKANLFLMPLQLFSRSKMAGHAGQQRPGVGRSRLTANRRWQSRRRQQRRGPSKPPHVTPFSVVAGRTSQRVMHSQFVLYTCSWLFASCCRSCRRFVFVQQQAQVDQYAFTWSAVSPSRQKRLRNLRNAASSVSSVKSKLFAYSSPTIVLKSFFLDRCLATSEPSAPSASRNGNRRRSVSTEASLRGWSSSILSSSSTSPTSMPGVGAIDDQFGLMPLRWITGDKLLLPLVPRPPLTAALVNGGLGTSGSNNLSPVIQRKGINPNWSSIAPTPGIEVGEVDDDDNIDDDQPRNEASVETDRLRLPLRDAEGAEGSCQEDGGLRSPPDGGSDTESLPESIYHQPPKAADREAAARLARRLYLLEGFKFTDVAKHLSRKNDFNTIVGEEYANNFDFTDDTLDAALRKFLSRFCLLGDTADQERVLLHFAKSYLRCNPASYPSADSCHTLACALLLLNKDLHGMTGQRMTSQQFIDNLANLNEGDNYPREVLKSLYQAIRAQPILQPASGPIVPQHLLMQQPAGNGGGGDELRVHHSLASPAGDYAKRRHVWRLRLANGAEYLLQCQSAEELDEWVVAVNRAAALLSSPALPPPVGSQPASAYARPLLPSVPSHFGPAEQLERHQEQVLQIERELQFLSGDAAGSSSPANKDNNNVSGSAAAAAASGDSSSSPAATPSPANLRRQNSTGSSGSGASGSLSGGQS</sequence>
<dbReference type="Pfam" id="PF15410">
    <property type="entry name" value="PH_9"/>
    <property type="match status" value="1"/>
</dbReference>